<keyword evidence="1" id="KW-0812">Transmembrane</keyword>
<sequence>MVDGLSEILGHWHTPSCTCLVISMGLLVPVFPFFLSIRNQEIRIIYTPTTCIVPTHYMC</sequence>
<dbReference type="AlphaFoldDB" id="A0AAD6VXQ8"/>
<accession>A0AAD6VXQ8</accession>
<dbReference type="EMBL" id="JAQIZT010000007">
    <property type="protein sequence ID" value="KAJ6991665.1"/>
    <property type="molecule type" value="Genomic_DNA"/>
</dbReference>
<dbReference type="EMBL" id="JAQIZT010000007">
    <property type="protein sequence ID" value="KAJ6991018.1"/>
    <property type="molecule type" value="Genomic_DNA"/>
</dbReference>
<keyword evidence="1" id="KW-0472">Membrane</keyword>
<gene>
    <name evidence="2" type="ORF">NC653_019289</name>
    <name evidence="3" type="ORF">NC653_019743</name>
</gene>
<name>A0AAD6VXQ8_9ROSI</name>
<comment type="caution">
    <text evidence="3">The sequence shown here is derived from an EMBL/GenBank/DDBJ whole genome shotgun (WGS) entry which is preliminary data.</text>
</comment>
<keyword evidence="1" id="KW-1133">Transmembrane helix</keyword>
<evidence type="ECO:0000313" key="2">
    <source>
        <dbReference type="EMBL" id="KAJ6991018.1"/>
    </source>
</evidence>
<evidence type="ECO:0000313" key="3">
    <source>
        <dbReference type="EMBL" id="KAJ6991665.1"/>
    </source>
</evidence>
<organism evidence="3 4">
    <name type="scientific">Populus alba x Populus x berolinensis</name>
    <dbReference type="NCBI Taxonomy" id="444605"/>
    <lineage>
        <taxon>Eukaryota</taxon>
        <taxon>Viridiplantae</taxon>
        <taxon>Streptophyta</taxon>
        <taxon>Embryophyta</taxon>
        <taxon>Tracheophyta</taxon>
        <taxon>Spermatophyta</taxon>
        <taxon>Magnoliopsida</taxon>
        <taxon>eudicotyledons</taxon>
        <taxon>Gunneridae</taxon>
        <taxon>Pentapetalae</taxon>
        <taxon>rosids</taxon>
        <taxon>fabids</taxon>
        <taxon>Malpighiales</taxon>
        <taxon>Salicaceae</taxon>
        <taxon>Saliceae</taxon>
        <taxon>Populus</taxon>
    </lineage>
</organism>
<evidence type="ECO:0000313" key="4">
    <source>
        <dbReference type="Proteomes" id="UP001164929"/>
    </source>
</evidence>
<evidence type="ECO:0000256" key="1">
    <source>
        <dbReference type="SAM" id="Phobius"/>
    </source>
</evidence>
<reference evidence="3" key="1">
    <citation type="journal article" date="2023" name="Mol. Ecol. Resour.">
        <title>Chromosome-level genome assembly of a triploid poplar Populus alba 'Berolinensis'.</title>
        <authorList>
            <person name="Chen S."/>
            <person name="Yu Y."/>
            <person name="Wang X."/>
            <person name="Wang S."/>
            <person name="Zhang T."/>
            <person name="Zhou Y."/>
            <person name="He R."/>
            <person name="Meng N."/>
            <person name="Wang Y."/>
            <person name="Liu W."/>
            <person name="Liu Z."/>
            <person name="Liu J."/>
            <person name="Guo Q."/>
            <person name="Huang H."/>
            <person name="Sederoff R.R."/>
            <person name="Wang G."/>
            <person name="Qu G."/>
            <person name="Chen S."/>
        </authorList>
    </citation>
    <scope>NUCLEOTIDE SEQUENCE</scope>
    <source>
        <strain evidence="3">SC-2020</strain>
    </source>
</reference>
<dbReference type="Proteomes" id="UP001164929">
    <property type="component" value="Chromosome 7"/>
</dbReference>
<keyword evidence="4" id="KW-1185">Reference proteome</keyword>
<proteinExistence type="predicted"/>
<protein>
    <submittedName>
        <fullName evidence="3">Uncharacterized protein</fullName>
    </submittedName>
</protein>
<feature type="transmembrane region" description="Helical" evidence="1">
    <location>
        <begin position="12"/>
        <end position="35"/>
    </location>
</feature>